<evidence type="ECO:0000313" key="12">
    <source>
        <dbReference type="Proteomes" id="UP000005307"/>
    </source>
</evidence>
<keyword evidence="5 10" id="KW-0812">Transmembrane</keyword>
<evidence type="ECO:0000256" key="5">
    <source>
        <dbReference type="ARBA" id="ARBA00022692"/>
    </source>
</evidence>
<feature type="transmembrane region" description="Helical" evidence="10">
    <location>
        <begin position="200"/>
        <end position="218"/>
    </location>
</feature>
<evidence type="ECO:0000256" key="3">
    <source>
        <dbReference type="ARBA" id="ARBA00021717"/>
    </source>
</evidence>
<evidence type="ECO:0000256" key="7">
    <source>
        <dbReference type="ARBA" id="ARBA00023136"/>
    </source>
</evidence>
<keyword evidence="4 10" id="KW-1003">Cell membrane</keyword>
<gene>
    <name evidence="11" type="primary">fliR</name>
    <name evidence="11" type="ORF">OAN307_c29490</name>
</gene>
<keyword evidence="7 10" id="KW-0472">Membrane</keyword>
<keyword evidence="11" id="KW-0282">Flagellum</keyword>
<dbReference type="RefSeq" id="WP_015500488.1">
    <property type="nucleotide sequence ID" value="NC_020911.1"/>
</dbReference>
<protein>
    <recommendedName>
        <fullName evidence="3 9">Flagellar biosynthetic protein FliR</fullName>
    </recommendedName>
</protein>
<reference evidence="11 12" key="1">
    <citation type="journal article" date="2013" name="PLoS ONE">
        <title>Poles Apart: Arctic and Antarctic Octadecabacter strains Share High Genome Plasticity and a New Type of Xanthorhodopsin.</title>
        <authorList>
            <person name="Vollmers J."/>
            <person name="Voget S."/>
            <person name="Dietrich S."/>
            <person name="Gollnow K."/>
            <person name="Smits M."/>
            <person name="Meyer K."/>
            <person name="Brinkhoff T."/>
            <person name="Simon M."/>
            <person name="Daniel R."/>
        </authorList>
    </citation>
    <scope>NUCLEOTIDE SEQUENCE [LARGE SCALE GENOMIC DNA]</scope>
    <source>
        <strain evidence="11 12">307</strain>
    </source>
</reference>
<evidence type="ECO:0000256" key="4">
    <source>
        <dbReference type="ARBA" id="ARBA00022475"/>
    </source>
</evidence>
<keyword evidence="11" id="KW-0966">Cell projection</keyword>
<evidence type="ECO:0000256" key="10">
    <source>
        <dbReference type="RuleBase" id="RU362071"/>
    </source>
</evidence>
<organism evidence="11 12">
    <name type="scientific">Octadecabacter antarcticus 307</name>
    <dbReference type="NCBI Taxonomy" id="391626"/>
    <lineage>
        <taxon>Bacteria</taxon>
        <taxon>Pseudomonadati</taxon>
        <taxon>Pseudomonadota</taxon>
        <taxon>Alphaproteobacteria</taxon>
        <taxon>Rhodobacterales</taxon>
        <taxon>Roseobacteraceae</taxon>
        <taxon>Octadecabacter</taxon>
    </lineage>
</organism>
<dbReference type="eggNOG" id="COG1684">
    <property type="taxonomic scope" value="Bacteria"/>
</dbReference>
<dbReference type="GO" id="GO:0044780">
    <property type="term" value="P:bacterial-type flagellum assembly"/>
    <property type="evidence" value="ECO:0007669"/>
    <property type="project" value="UniProtKB-UniRule"/>
</dbReference>
<dbReference type="GO" id="GO:0006605">
    <property type="term" value="P:protein targeting"/>
    <property type="evidence" value="ECO:0007669"/>
    <property type="project" value="UniProtKB-UniRule"/>
</dbReference>
<accession>M9R796</accession>
<dbReference type="KEGG" id="oat:OAN307_c29490"/>
<evidence type="ECO:0000256" key="6">
    <source>
        <dbReference type="ARBA" id="ARBA00022989"/>
    </source>
</evidence>
<keyword evidence="12" id="KW-1185">Reference proteome</keyword>
<keyword evidence="6 10" id="KW-1133">Transmembrane helix</keyword>
<evidence type="ECO:0000256" key="2">
    <source>
        <dbReference type="ARBA" id="ARBA00009772"/>
    </source>
</evidence>
<feature type="transmembrane region" description="Helical" evidence="10">
    <location>
        <begin position="21"/>
        <end position="47"/>
    </location>
</feature>
<comment type="function">
    <text evidence="1 10">Role in flagellar biosynthesis.</text>
</comment>
<evidence type="ECO:0000256" key="9">
    <source>
        <dbReference type="NCBIfam" id="TIGR01400"/>
    </source>
</evidence>
<feature type="transmembrane region" description="Helical" evidence="10">
    <location>
        <begin position="53"/>
        <end position="71"/>
    </location>
</feature>
<dbReference type="InterPro" id="IPR002010">
    <property type="entry name" value="T3SS_IM_R"/>
</dbReference>
<evidence type="ECO:0000256" key="8">
    <source>
        <dbReference type="ARBA" id="ARBA00023143"/>
    </source>
</evidence>
<dbReference type="HOGENOM" id="CLU_063626_4_0_5"/>
<dbReference type="AlphaFoldDB" id="M9R796"/>
<dbReference type="OrthoDB" id="9797790at2"/>
<evidence type="ECO:0000313" key="11">
    <source>
        <dbReference type="EMBL" id="AGI68499.1"/>
    </source>
</evidence>
<feature type="transmembrane region" description="Helical" evidence="10">
    <location>
        <begin position="225"/>
        <end position="245"/>
    </location>
</feature>
<comment type="subcellular location">
    <subcellularLocation>
        <location evidence="10">Cell membrane</location>
        <topology evidence="10">Multi-pass membrane protein</topology>
    </subcellularLocation>
    <subcellularLocation>
        <location evidence="10">Bacterial flagellum basal body</location>
    </subcellularLocation>
</comment>
<dbReference type="PRINTS" id="PR00953">
    <property type="entry name" value="TYPE3IMRPROT"/>
</dbReference>
<keyword evidence="11" id="KW-0969">Cilium</keyword>
<dbReference type="Pfam" id="PF01311">
    <property type="entry name" value="Bac_export_1"/>
    <property type="match status" value="1"/>
</dbReference>
<dbReference type="PANTHER" id="PTHR30065:SF1">
    <property type="entry name" value="SURFACE PRESENTATION OF ANTIGENS PROTEIN SPAR"/>
    <property type="match status" value="1"/>
</dbReference>
<dbReference type="EMBL" id="CP003740">
    <property type="protein sequence ID" value="AGI68499.1"/>
    <property type="molecule type" value="Genomic_DNA"/>
</dbReference>
<comment type="similarity">
    <text evidence="2 10">Belongs to the FliR/MopE/SpaR family.</text>
</comment>
<dbReference type="PANTHER" id="PTHR30065">
    <property type="entry name" value="FLAGELLAR BIOSYNTHETIC PROTEIN FLIR"/>
    <property type="match status" value="1"/>
</dbReference>
<sequence length="275" mass="29348">MIRELPSLDDILGLNGLDLQLFIDFMLIFFLHILRLSAFFMAAPFFGAAAIPVQARIIISVLIAFSLYGLIEVPDPNQLPFLALIEVVLIEIAIGVSLGLTFTILFASVAMAGEQIAISAGLGFAAQVDPNSGGQTPVVSQFLNLFAIAAFLSLNGHLHVIGVIRMSFEILPLGEPFNFSGLISGGLTAGGHMFVIASRLALPIVSILLLANITVGVVTRSAPQLNLFSFGFPLTILTCFVALYFSTTPFAAGIADMIEFMLEFVEDTIGEVHDG</sequence>
<dbReference type="STRING" id="391626.OAN307_c29490"/>
<name>M9R796_9RHOB</name>
<dbReference type="NCBIfam" id="TIGR01400">
    <property type="entry name" value="fliR"/>
    <property type="match status" value="1"/>
</dbReference>
<feature type="transmembrane region" description="Helical" evidence="10">
    <location>
        <begin position="142"/>
        <end position="164"/>
    </location>
</feature>
<proteinExistence type="inferred from homology"/>
<feature type="transmembrane region" description="Helical" evidence="10">
    <location>
        <begin position="83"/>
        <end position="107"/>
    </location>
</feature>
<dbReference type="Proteomes" id="UP000005307">
    <property type="component" value="Chromosome"/>
</dbReference>
<dbReference type="GO" id="GO:0005886">
    <property type="term" value="C:plasma membrane"/>
    <property type="evidence" value="ECO:0007669"/>
    <property type="project" value="UniProtKB-SubCell"/>
</dbReference>
<keyword evidence="8 10" id="KW-0975">Bacterial flagellum</keyword>
<dbReference type="InterPro" id="IPR006303">
    <property type="entry name" value="FliR"/>
</dbReference>
<evidence type="ECO:0000256" key="1">
    <source>
        <dbReference type="ARBA" id="ARBA00002578"/>
    </source>
</evidence>
<dbReference type="GO" id="GO:0009425">
    <property type="term" value="C:bacterial-type flagellum basal body"/>
    <property type="evidence" value="ECO:0007669"/>
    <property type="project" value="UniProtKB-SubCell"/>
</dbReference>